<accession>A0ACC2WR35</accession>
<sequence length="1091" mass="117876">MTSSEDGSTDLADATPYDPATLQQRIQREILGLGALSDYLVEIERQRMASNRPESSSAETTVISTSSASRTQTTTGTKIEMIRIRLDDEYWVDMTPTQIDGFLARKSASLRSVEERRANLEQLKDWMIQELQVTVSNPVETAINTGNSVQRAPEPMPLGKQDRQVSLAGPQRQTKPKADKVLSTISPRQAVIDDVKKPPQSFTQPARDSTADQPDHAQKLEEINLALAKLGTSMTDVLKLGSSDASGDGANVSTNGTEVGQDGTVLNEEGLPFLDIREDLSNPIDNLPEKQVQSAVITSSTRPTDDYWSEEAIERRRKLRERLFGDEDDDDDEEEDEEVETEEDHGDINAGTGDRGNLEKQKLAPDGETEENARPAPLPAPESVSQLNVAAKGKGKAPSKKPGFMARSIVIDHSVETKAEEDDVESKSTKTGAKGKPAEFANVLPVSAQKISSTIPETTGKASQEEGMAQSERRKSVTFNPQTRVRLYEKGEKMPNSSPLTPAQTDPESRFEMLPDDEQSSPVVPPGTLSSTSPTLSSVSVRKDTTGGAFSGFKKGFLDSKPTLKQKQKLDKETTSSVSRSLDKSEVTTLPESPAVPPLPQPTIIESPEYQQPLAPAHDLPPARAKKQSLFAQRKAQTLENRQQLMNFSSFDPMVPADVDTGLPVTTGKMDVVPNPVKMAVVERPASKPKAPPTASASVASPIPLTPSPQPFPPRAKKARDSSDPAKDSGSPSAVRETIVERTPTAVPQAASQADTKEIAQQGGESDSDSLADFEYSDGEDAFDMDEALLAREAALAYHAKRSELGRKGLGGWTGNIGPDGEVEWDTELVPMSAGMEEAPPRVGPVAFGERIIPRGLEGIRLPGRDGDDDDGNSSSDEREGHQGAVPSISLPQIIPASENLASSIKIGKLENGNLVVQDTDDSDEDDADEDTEAHHEGEDDNGKTAEQRAARALAAEERRQRRAMIERLRSGDVEEMIREEQQRDEARRVNGYVEPPREQPPAVSGASPLSESRDTASAEPSPMPAVKGVVEKRRGGIVQKDIVAATPLASTKAPLAERGGREEEDKKGEGDVQPKKMSKFKAARLAAGSR</sequence>
<gene>
    <name evidence="1" type="ORF">QFC19_000092</name>
</gene>
<name>A0ACC2WR35_9TREE</name>
<organism evidence="1 2">
    <name type="scientific">Naganishia cerealis</name>
    <dbReference type="NCBI Taxonomy" id="610337"/>
    <lineage>
        <taxon>Eukaryota</taxon>
        <taxon>Fungi</taxon>
        <taxon>Dikarya</taxon>
        <taxon>Basidiomycota</taxon>
        <taxon>Agaricomycotina</taxon>
        <taxon>Tremellomycetes</taxon>
        <taxon>Filobasidiales</taxon>
        <taxon>Filobasidiaceae</taxon>
        <taxon>Naganishia</taxon>
    </lineage>
</organism>
<protein>
    <submittedName>
        <fullName evidence="1">Uncharacterized protein</fullName>
    </submittedName>
</protein>
<dbReference type="Proteomes" id="UP001241377">
    <property type="component" value="Unassembled WGS sequence"/>
</dbReference>
<evidence type="ECO:0000313" key="1">
    <source>
        <dbReference type="EMBL" id="KAJ9113898.1"/>
    </source>
</evidence>
<proteinExistence type="predicted"/>
<keyword evidence="2" id="KW-1185">Reference proteome</keyword>
<dbReference type="EMBL" id="JASBWR010000001">
    <property type="protein sequence ID" value="KAJ9113898.1"/>
    <property type="molecule type" value="Genomic_DNA"/>
</dbReference>
<evidence type="ECO:0000313" key="2">
    <source>
        <dbReference type="Proteomes" id="UP001241377"/>
    </source>
</evidence>
<comment type="caution">
    <text evidence="1">The sequence shown here is derived from an EMBL/GenBank/DDBJ whole genome shotgun (WGS) entry which is preliminary data.</text>
</comment>
<reference evidence="1" key="1">
    <citation type="submission" date="2023-04" db="EMBL/GenBank/DDBJ databases">
        <title>Draft Genome sequencing of Naganishia species isolated from polar environments using Oxford Nanopore Technology.</title>
        <authorList>
            <person name="Leo P."/>
            <person name="Venkateswaran K."/>
        </authorList>
    </citation>
    <scope>NUCLEOTIDE SEQUENCE</scope>
    <source>
        <strain evidence="1">MNA-CCFEE 5261</strain>
    </source>
</reference>